<dbReference type="Pfam" id="PF16095">
    <property type="entry name" value="COR-A"/>
    <property type="match status" value="1"/>
</dbReference>
<dbReference type="Proteomes" id="UP001500620">
    <property type="component" value="Unassembled WGS sequence"/>
</dbReference>
<keyword evidence="4" id="KW-1185">Reference proteome</keyword>
<dbReference type="InterPro" id="IPR036388">
    <property type="entry name" value="WH-like_DNA-bd_sf"/>
</dbReference>
<evidence type="ECO:0000313" key="3">
    <source>
        <dbReference type="EMBL" id="GAA4258854.1"/>
    </source>
</evidence>
<sequence length="173" mass="19710">MDNATGTGIADLRAAIARHAAAVHHEDLTLPRSWLAARDAVLGRARDEPHIAFHEFAAVCARHGLGEADTDMLAERMHHLGQIVQHDDVVILDPEWLSKTIGKVIDDRRTREARGVLDHARLAEIWPAEPRRLRPHLLRLMERFDLSFRPTGEYLWICPDHMTRYEPGLPFVD</sequence>
<dbReference type="EMBL" id="BAABAT010000032">
    <property type="protein sequence ID" value="GAA4258854.1"/>
    <property type="molecule type" value="Genomic_DNA"/>
</dbReference>
<dbReference type="Gene3D" id="1.10.10.2200">
    <property type="match status" value="1"/>
</dbReference>
<proteinExistence type="predicted"/>
<name>A0ABP8DL71_9ACTN</name>
<dbReference type="Gene3D" id="1.10.10.10">
    <property type="entry name" value="Winged helix-like DNA-binding domain superfamily/Winged helix DNA-binding domain"/>
    <property type="match status" value="1"/>
</dbReference>
<protein>
    <recommendedName>
        <fullName evidence="2">COR domain-containing protein</fullName>
    </recommendedName>
</protein>
<dbReference type="InterPro" id="IPR032171">
    <property type="entry name" value="COR-A"/>
</dbReference>
<feature type="domain" description="COR" evidence="2">
    <location>
        <begin position="31"/>
        <end position="157"/>
    </location>
</feature>
<evidence type="ECO:0000313" key="4">
    <source>
        <dbReference type="Proteomes" id="UP001500620"/>
    </source>
</evidence>
<accession>A0ABP8DL71</accession>
<reference evidence="4" key="1">
    <citation type="journal article" date="2019" name="Int. J. Syst. Evol. Microbiol.">
        <title>The Global Catalogue of Microorganisms (GCM) 10K type strain sequencing project: providing services to taxonomists for standard genome sequencing and annotation.</title>
        <authorList>
            <consortium name="The Broad Institute Genomics Platform"/>
            <consortium name="The Broad Institute Genome Sequencing Center for Infectious Disease"/>
            <person name="Wu L."/>
            <person name="Ma J."/>
        </authorList>
    </citation>
    <scope>NUCLEOTIDE SEQUENCE [LARGE SCALE GENOMIC DNA]</scope>
    <source>
        <strain evidence="4">JCM 17441</strain>
    </source>
</reference>
<keyword evidence="1" id="KW-0677">Repeat</keyword>
<organism evidence="3 4">
    <name type="scientific">Dactylosporangium darangshiense</name>
    <dbReference type="NCBI Taxonomy" id="579108"/>
    <lineage>
        <taxon>Bacteria</taxon>
        <taxon>Bacillati</taxon>
        <taxon>Actinomycetota</taxon>
        <taxon>Actinomycetes</taxon>
        <taxon>Micromonosporales</taxon>
        <taxon>Micromonosporaceae</taxon>
        <taxon>Dactylosporangium</taxon>
    </lineage>
</organism>
<evidence type="ECO:0000259" key="2">
    <source>
        <dbReference type="Pfam" id="PF16095"/>
    </source>
</evidence>
<comment type="caution">
    <text evidence="3">The sequence shown here is derived from an EMBL/GenBank/DDBJ whole genome shotgun (WGS) entry which is preliminary data.</text>
</comment>
<dbReference type="RefSeq" id="WP_345135806.1">
    <property type="nucleotide sequence ID" value="NZ_BAABAT010000032.1"/>
</dbReference>
<evidence type="ECO:0000256" key="1">
    <source>
        <dbReference type="ARBA" id="ARBA00022737"/>
    </source>
</evidence>
<gene>
    <name evidence="3" type="ORF">GCM10022255_081170</name>
</gene>